<dbReference type="PIRSF" id="PIRSF019307">
    <property type="entry name" value="UCP019307"/>
    <property type="match status" value="1"/>
</dbReference>
<proteinExistence type="predicted"/>
<dbReference type="PANTHER" id="PTHR36448:SF2">
    <property type="entry name" value="CUPIN TYPE-1 DOMAIN-CONTAINING PROTEIN"/>
    <property type="match status" value="1"/>
</dbReference>
<dbReference type="InterPro" id="IPR047121">
    <property type="entry name" value="YjiB-like"/>
</dbReference>
<dbReference type="AlphaFoldDB" id="A0A841T793"/>
<dbReference type="InterPro" id="IPR011051">
    <property type="entry name" value="RmlC_Cupin_sf"/>
</dbReference>
<dbReference type="InterPro" id="IPR014500">
    <property type="entry name" value="UCP019307_cupin"/>
</dbReference>
<evidence type="ECO:0000313" key="2">
    <source>
        <dbReference type="Proteomes" id="UP000535838"/>
    </source>
</evidence>
<dbReference type="CDD" id="cd02219">
    <property type="entry name" value="cupin_YjlB-like"/>
    <property type="match status" value="1"/>
</dbReference>
<dbReference type="RefSeq" id="WP_185123150.1">
    <property type="nucleotide sequence ID" value="NZ_JACJVQ010000026.1"/>
</dbReference>
<keyword evidence="2" id="KW-1185">Reference proteome</keyword>
<dbReference type="EMBL" id="JACJVQ010000026">
    <property type="protein sequence ID" value="MBB6637940.1"/>
    <property type="molecule type" value="Genomic_DNA"/>
</dbReference>
<protein>
    <submittedName>
        <fullName evidence="1">Uncharacterized protein</fullName>
    </submittedName>
</protein>
<accession>A0A841T793</accession>
<organism evidence="1 2">
    <name type="scientific">Cohnella thailandensis</name>
    <dbReference type="NCBI Taxonomy" id="557557"/>
    <lineage>
        <taxon>Bacteria</taxon>
        <taxon>Bacillati</taxon>
        <taxon>Bacillota</taxon>
        <taxon>Bacilli</taxon>
        <taxon>Bacillales</taxon>
        <taxon>Paenibacillaceae</taxon>
        <taxon>Cohnella</taxon>
    </lineage>
</organism>
<dbReference type="InterPro" id="IPR014710">
    <property type="entry name" value="RmlC-like_jellyroll"/>
</dbReference>
<name>A0A841T793_9BACL</name>
<sequence length="181" mass="20002">MSMRDVIIMSFKEDSKAPNNPVLPVILYEGAFKGNTSRIEGVFNRHDWRNSWTGGVYDYHHFHTNVHEALGVVQGWAVLRLGGGNGYDVELRPGDVLALPAGTGHKRISASADFRVVGAYPRGMKWNLWTSEDGERALARAEIARVPLPDTDPVHGADGPLIDYWRPASPMRQAIGDEEPA</sequence>
<gene>
    <name evidence="1" type="ORF">H7B67_27750</name>
</gene>
<dbReference type="Gene3D" id="2.60.120.10">
    <property type="entry name" value="Jelly Rolls"/>
    <property type="match status" value="1"/>
</dbReference>
<dbReference type="Proteomes" id="UP000535838">
    <property type="component" value="Unassembled WGS sequence"/>
</dbReference>
<evidence type="ECO:0000313" key="1">
    <source>
        <dbReference type="EMBL" id="MBB6637940.1"/>
    </source>
</evidence>
<dbReference type="SUPFAM" id="SSF51182">
    <property type="entry name" value="RmlC-like cupins"/>
    <property type="match status" value="1"/>
</dbReference>
<dbReference type="PANTHER" id="PTHR36448">
    <property type="entry name" value="BLR7373 PROTEIN"/>
    <property type="match status" value="1"/>
</dbReference>
<reference evidence="1 2" key="1">
    <citation type="submission" date="2020-08" db="EMBL/GenBank/DDBJ databases">
        <title>Cohnella phylogeny.</title>
        <authorList>
            <person name="Dunlap C."/>
        </authorList>
    </citation>
    <scope>NUCLEOTIDE SEQUENCE [LARGE SCALE GENOMIC DNA]</scope>
    <source>
        <strain evidence="1 2">DSM 25241</strain>
    </source>
</reference>
<comment type="caution">
    <text evidence="1">The sequence shown here is derived from an EMBL/GenBank/DDBJ whole genome shotgun (WGS) entry which is preliminary data.</text>
</comment>